<dbReference type="AlphaFoldDB" id="A0AA86JI23"/>
<accession>A0AA86JI23</accession>
<dbReference type="InterPro" id="IPR052404">
    <property type="entry name" value="SPP1-like_terminase"/>
</dbReference>
<dbReference type="InterPro" id="IPR038713">
    <property type="entry name" value="Terminase_Gp1_N_sf"/>
</dbReference>
<dbReference type="Proteomes" id="UP000789738">
    <property type="component" value="Unassembled WGS sequence"/>
</dbReference>
<dbReference type="PANTHER" id="PTHR41328">
    <property type="entry name" value="TERMINASE SMALL SUBUNIT-RELATED"/>
    <property type="match status" value="1"/>
</dbReference>
<comment type="caution">
    <text evidence="1">The sequence shown here is derived from an EMBL/GenBank/DDBJ whole genome shotgun (WGS) entry which is preliminary data.</text>
</comment>
<sequence length="175" mass="19684">MNKLTPKQKIFCDEYLIDLNATRAYKKAYPNVKNDETANAAASRMLRNVKVKEYIDKRIKDREKRTEITQDMVLKELAAIAFSNGADFAKVTDDNMVRIVPTDELPEDKKKAISAIKETKFGINIETCDKVKALELIGKHLGMFKDKVELSGNVNNPYEGLTTEQLLKIAGADDG</sequence>
<reference evidence="1" key="1">
    <citation type="submission" date="2021-10" db="EMBL/GenBank/DDBJ databases">
        <authorList>
            <person name="Mesa V."/>
        </authorList>
    </citation>
    <scope>NUCLEOTIDE SEQUENCE</scope>
    <source>
        <strain evidence="1">CC3_PB</strain>
    </source>
</reference>
<name>A0AA86JI23_9CLOT</name>
<protein>
    <submittedName>
        <fullName evidence="1">Terminase small subunit</fullName>
    </submittedName>
</protein>
<organism evidence="1 2">
    <name type="scientific">Clostridium neonatale</name>
    <dbReference type="NCBI Taxonomy" id="137838"/>
    <lineage>
        <taxon>Bacteria</taxon>
        <taxon>Bacillati</taxon>
        <taxon>Bacillota</taxon>
        <taxon>Clostridia</taxon>
        <taxon>Eubacteriales</taxon>
        <taxon>Clostridiaceae</taxon>
        <taxon>Clostridium</taxon>
    </lineage>
</organism>
<dbReference type="PANTHER" id="PTHR41328:SF2">
    <property type="entry name" value="TERMINASE SMALL SUBUNIT"/>
    <property type="match status" value="1"/>
</dbReference>
<dbReference type="Gene3D" id="1.10.10.1400">
    <property type="entry name" value="Terminase, small subunit, N-terminal DNA-binding domain, HTH motif"/>
    <property type="match status" value="1"/>
</dbReference>
<dbReference type="GO" id="GO:0051276">
    <property type="term" value="P:chromosome organization"/>
    <property type="evidence" value="ECO:0007669"/>
    <property type="project" value="InterPro"/>
</dbReference>
<evidence type="ECO:0000313" key="2">
    <source>
        <dbReference type="Proteomes" id="UP000789738"/>
    </source>
</evidence>
<proteinExistence type="predicted"/>
<dbReference type="InterPro" id="IPR005335">
    <property type="entry name" value="Terminase_ssu"/>
</dbReference>
<gene>
    <name evidence="1" type="ORF">CNEO_40802</name>
</gene>
<evidence type="ECO:0000313" key="1">
    <source>
        <dbReference type="EMBL" id="CAG9703770.1"/>
    </source>
</evidence>
<dbReference type="EMBL" id="CAKJVE010000004">
    <property type="protein sequence ID" value="CAG9703770.1"/>
    <property type="molecule type" value="Genomic_DNA"/>
</dbReference>
<dbReference type="Pfam" id="PF03592">
    <property type="entry name" value="Terminase_2"/>
    <property type="match status" value="1"/>
</dbReference>
<dbReference type="RefSeq" id="WP_317077019.1">
    <property type="nucleotide sequence ID" value="NZ_CAKJVE010000004.1"/>
</dbReference>